<dbReference type="EMBL" id="LR134405">
    <property type="protein sequence ID" value="VEH67324.1"/>
    <property type="molecule type" value="Genomic_DNA"/>
</dbReference>
<protein>
    <submittedName>
        <fullName evidence="1">Uncharacterized protein</fullName>
    </submittedName>
</protein>
<organism evidence="1 2">
    <name type="scientific">Rodentibacter pneumotropicus</name>
    <dbReference type="NCBI Taxonomy" id="758"/>
    <lineage>
        <taxon>Bacteria</taxon>
        <taxon>Pseudomonadati</taxon>
        <taxon>Pseudomonadota</taxon>
        <taxon>Gammaproteobacteria</taxon>
        <taxon>Pasteurellales</taxon>
        <taxon>Pasteurellaceae</taxon>
        <taxon>Rodentibacter</taxon>
    </lineage>
</organism>
<reference evidence="1 2" key="1">
    <citation type="submission" date="2018-12" db="EMBL/GenBank/DDBJ databases">
        <authorList>
            <consortium name="Pathogen Informatics"/>
        </authorList>
    </citation>
    <scope>NUCLEOTIDE SEQUENCE [LARGE SCALE GENOMIC DNA]</scope>
    <source>
        <strain evidence="1 2">NCTC8284</strain>
    </source>
</reference>
<evidence type="ECO:0000313" key="2">
    <source>
        <dbReference type="Proteomes" id="UP000278733"/>
    </source>
</evidence>
<accession>A0A448MQ71</accession>
<dbReference type="STRING" id="758.GCA_000730685_00024"/>
<dbReference type="Proteomes" id="UP000278733">
    <property type="component" value="Chromosome"/>
</dbReference>
<dbReference type="AlphaFoldDB" id="A0A448MQ71"/>
<sequence>MNEIHISIAYSFFAELFGKYVYDNFNTNSDNERQRAIEQVKNTGCF</sequence>
<dbReference type="KEGG" id="rpne:NCTC8284_02510"/>
<gene>
    <name evidence="1" type="ORF">NCTC8284_02510</name>
</gene>
<evidence type="ECO:0000313" key="1">
    <source>
        <dbReference type="EMBL" id="VEH67324.1"/>
    </source>
</evidence>
<name>A0A448MQ71_9PAST</name>
<proteinExistence type="predicted"/>